<dbReference type="EMBL" id="WNKS01000001">
    <property type="protein sequence ID" value="MTV29621.1"/>
    <property type="molecule type" value="Genomic_DNA"/>
</dbReference>
<accession>A0A6N8DK58</accession>
<evidence type="ECO:0000256" key="6">
    <source>
        <dbReference type="ARBA" id="ARBA00025448"/>
    </source>
</evidence>
<dbReference type="PANTHER" id="PTHR23404">
    <property type="entry name" value="MOLYBDOPTERIN SYNTHASE RELATED"/>
    <property type="match status" value="1"/>
</dbReference>
<evidence type="ECO:0000256" key="8">
    <source>
        <dbReference type="ARBA" id="ARBA00029745"/>
    </source>
</evidence>
<dbReference type="UniPathway" id="UPA00344"/>
<dbReference type="GO" id="GO:0006777">
    <property type="term" value="P:Mo-molybdopterin cofactor biosynthetic process"/>
    <property type="evidence" value="ECO:0007669"/>
    <property type="project" value="UniProtKB-KW"/>
</dbReference>
<evidence type="ECO:0000313" key="14">
    <source>
        <dbReference type="Proteomes" id="UP000439113"/>
    </source>
</evidence>
<comment type="subunit">
    <text evidence="7">Heterotetramer of 2 MoaD subunits and 2 MoaE subunits. Also stable as homodimer. The enzyme changes between these two forms during catalysis.</text>
</comment>
<comment type="similarity">
    <text evidence="2">Belongs to the MoaE family.</text>
</comment>
<comment type="function">
    <text evidence="6">Converts molybdopterin precursor Z into molybdopterin. This requires the incorporation of two sulfur atoms into precursor Z to generate a dithiolene group. The sulfur is provided by MoaD.</text>
</comment>
<gene>
    <name evidence="13" type="ORF">GJ654_01290</name>
</gene>
<organism evidence="13 14">
    <name type="scientific">Rhodoblastus acidophilus</name>
    <name type="common">Rhodopseudomonas acidophila</name>
    <dbReference type="NCBI Taxonomy" id="1074"/>
    <lineage>
        <taxon>Bacteria</taxon>
        <taxon>Pseudomonadati</taxon>
        <taxon>Pseudomonadota</taxon>
        <taxon>Alphaproteobacteria</taxon>
        <taxon>Hyphomicrobiales</taxon>
        <taxon>Rhodoblastaceae</taxon>
        <taxon>Rhodoblastus</taxon>
    </lineage>
</organism>
<evidence type="ECO:0000256" key="1">
    <source>
        <dbReference type="ARBA" id="ARBA00005046"/>
    </source>
</evidence>
<keyword evidence="5" id="KW-0501">Molybdenum cofactor biosynthesis</keyword>
<dbReference type="RefSeq" id="WP_155444279.1">
    <property type="nucleotide sequence ID" value="NZ_JAOQNR010000001.1"/>
</dbReference>
<evidence type="ECO:0000256" key="3">
    <source>
        <dbReference type="ARBA" id="ARBA00011950"/>
    </source>
</evidence>
<evidence type="ECO:0000256" key="2">
    <source>
        <dbReference type="ARBA" id="ARBA00005426"/>
    </source>
</evidence>
<comment type="caution">
    <text evidence="13">The sequence shown here is derived from an EMBL/GenBank/DDBJ whole genome shotgun (WGS) entry which is preliminary data.</text>
</comment>
<evidence type="ECO:0000256" key="4">
    <source>
        <dbReference type="ARBA" id="ARBA00013858"/>
    </source>
</evidence>
<dbReference type="OrthoDB" id="9803224at2"/>
<evidence type="ECO:0000256" key="9">
    <source>
        <dbReference type="ARBA" id="ARBA00030407"/>
    </source>
</evidence>
<dbReference type="InterPro" id="IPR036563">
    <property type="entry name" value="MoaE_sf"/>
</dbReference>
<reference evidence="13 14" key="1">
    <citation type="submission" date="2019-11" db="EMBL/GenBank/DDBJ databases">
        <title>Whole-genome sequence of a Rhodoblastus acidophilus DSM 142.</title>
        <authorList>
            <person name="Kyndt J.A."/>
            <person name="Meyer T.E."/>
        </authorList>
    </citation>
    <scope>NUCLEOTIDE SEQUENCE [LARGE SCALE GENOMIC DNA]</scope>
    <source>
        <strain evidence="13 14">DSM 142</strain>
    </source>
</reference>
<comment type="catalytic activity">
    <reaction evidence="12">
        <text>2 [molybdopterin-synthase sulfur-carrier protein]-C-terminal-Gly-aminoethanethioate + cyclic pyranopterin phosphate + H2O = molybdopterin + 2 [molybdopterin-synthase sulfur-carrier protein]-C-terminal Gly-Gly + 2 H(+)</text>
        <dbReference type="Rhea" id="RHEA:26333"/>
        <dbReference type="Rhea" id="RHEA-COMP:12202"/>
        <dbReference type="Rhea" id="RHEA-COMP:19907"/>
        <dbReference type="ChEBI" id="CHEBI:15377"/>
        <dbReference type="ChEBI" id="CHEBI:15378"/>
        <dbReference type="ChEBI" id="CHEBI:58698"/>
        <dbReference type="ChEBI" id="CHEBI:59648"/>
        <dbReference type="ChEBI" id="CHEBI:90778"/>
        <dbReference type="ChEBI" id="CHEBI:232372"/>
        <dbReference type="EC" id="2.8.1.12"/>
    </reaction>
</comment>
<comment type="pathway">
    <text evidence="1">Cofactor biosynthesis; molybdopterin biosynthesis.</text>
</comment>
<dbReference type="EC" id="2.8.1.12" evidence="3"/>
<dbReference type="AlphaFoldDB" id="A0A6N8DK58"/>
<protein>
    <recommendedName>
        <fullName evidence="4">Molybdopterin synthase catalytic subunit</fullName>
        <ecNumber evidence="3">2.8.1.12</ecNumber>
    </recommendedName>
    <alternativeName>
        <fullName evidence="10">MPT synthase subunit 2</fullName>
    </alternativeName>
    <alternativeName>
        <fullName evidence="8">Molybdenum cofactor biosynthesis protein E</fullName>
    </alternativeName>
    <alternativeName>
        <fullName evidence="9">Molybdopterin-converting factor large subunit</fullName>
    </alternativeName>
    <alternativeName>
        <fullName evidence="11">Molybdopterin-converting factor subunit 2</fullName>
    </alternativeName>
</protein>
<name>A0A6N8DK58_RHOAC</name>
<dbReference type="Pfam" id="PF02391">
    <property type="entry name" value="MoaE"/>
    <property type="match status" value="1"/>
</dbReference>
<dbReference type="SUPFAM" id="SSF54690">
    <property type="entry name" value="Molybdopterin synthase subunit MoaE"/>
    <property type="match status" value="1"/>
</dbReference>
<evidence type="ECO:0000256" key="12">
    <source>
        <dbReference type="ARBA" id="ARBA00049878"/>
    </source>
</evidence>
<proteinExistence type="inferred from homology"/>
<evidence type="ECO:0000256" key="5">
    <source>
        <dbReference type="ARBA" id="ARBA00023150"/>
    </source>
</evidence>
<dbReference type="GO" id="GO:0030366">
    <property type="term" value="F:molybdopterin synthase activity"/>
    <property type="evidence" value="ECO:0007669"/>
    <property type="project" value="UniProtKB-EC"/>
</dbReference>
<dbReference type="InterPro" id="IPR003448">
    <property type="entry name" value="Mopterin_biosynth_MoaE"/>
</dbReference>
<dbReference type="Gene3D" id="3.90.1170.40">
    <property type="entry name" value="Molybdopterin biosynthesis MoaE subunit"/>
    <property type="match status" value="1"/>
</dbReference>
<sequence>MPISKTIRVQPHAFDAGHAAAALTFGRTDIGALVTFVGLCRDEAQTLAALELEHYPGMAEAELERIATQAESRWPLLGLTVIHRYGKIAPGDPIVFVAAASAHRGAAFAAAEFIMDFLKSRAPFWKKEHRADGTAWVEAKEADEAALARWEDK</sequence>
<dbReference type="Proteomes" id="UP000439113">
    <property type="component" value="Unassembled WGS sequence"/>
</dbReference>
<evidence type="ECO:0000313" key="13">
    <source>
        <dbReference type="EMBL" id="MTV29621.1"/>
    </source>
</evidence>
<evidence type="ECO:0000256" key="10">
    <source>
        <dbReference type="ARBA" id="ARBA00030781"/>
    </source>
</evidence>
<dbReference type="CDD" id="cd00756">
    <property type="entry name" value="MoaE"/>
    <property type="match status" value="1"/>
</dbReference>
<evidence type="ECO:0000256" key="7">
    <source>
        <dbReference type="ARBA" id="ARBA00026066"/>
    </source>
</evidence>
<evidence type="ECO:0000256" key="11">
    <source>
        <dbReference type="ARBA" id="ARBA00032474"/>
    </source>
</evidence>